<feature type="transmembrane region" description="Helical" evidence="8">
    <location>
        <begin position="131"/>
        <end position="154"/>
    </location>
</feature>
<keyword evidence="6 8" id="KW-1133">Transmembrane helix</keyword>
<dbReference type="PROSITE" id="PS50850">
    <property type="entry name" value="MFS"/>
    <property type="match status" value="1"/>
</dbReference>
<keyword evidence="3" id="KW-0813">Transport</keyword>
<dbReference type="PANTHER" id="PTHR42718:SF9">
    <property type="entry name" value="MAJOR FACILITATOR SUPERFAMILY MULTIDRUG TRANSPORTER MFSC"/>
    <property type="match status" value="1"/>
</dbReference>
<dbReference type="NCBIfam" id="TIGR00711">
    <property type="entry name" value="efflux_EmrB"/>
    <property type="match status" value="1"/>
</dbReference>
<evidence type="ECO:0000256" key="2">
    <source>
        <dbReference type="ARBA" id="ARBA00008537"/>
    </source>
</evidence>
<dbReference type="SUPFAM" id="SSF103473">
    <property type="entry name" value="MFS general substrate transporter"/>
    <property type="match status" value="1"/>
</dbReference>
<protein>
    <submittedName>
        <fullName evidence="10">DHA2 family efflux MFS transporter permease subunit</fullName>
    </submittedName>
</protein>
<evidence type="ECO:0000256" key="3">
    <source>
        <dbReference type="ARBA" id="ARBA00022448"/>
    </source>
</evidence>
<feature type="transmembrane region" description="Helical" evidence="8">
    <location>
        <begin position="248"/>
        <end position="267"/>
    </location>
</feature>
<name>A0ABV7IVA4_9SPHN</name>
<dbReference type="PANTHER" id="PTHR42718">
    <property type="entry name" value="MAJOR FACILITATOR SUPERFAMILY MULTIDRUG TRANSPORTER MFSC"/>
    <property type="match status" value="1"/>
</dbReference>
<evidence type="ECO:0000256" key="6">
    <source>
        <dbReference type="ARBA" id="ARBA00022989"/>
    </source>
</evidence>
<dbReference type="Proteomes" id="UP001595604">
    <property type="component" value="Unassembled WGS sequence"/>
</dbReference>
<dbReference type="InterPro" id="IPR011701">
    <property type="entry name" value="MFS"/>
</dbReference>
<dbReference type="InterPro" id="IPR004638">
    <property type="entry name" value="EmrB-like"/>
</dbReference>
<feature type="domain" description="Major facilitator superfamily (MFS) profile" evidence="9">
    <location>
        <begin position="62"/>
        <end position="543"/>
    </location>
</feature>
<keyword evidence="7 8" id="KW-0472">Membrane</keyword>
<dbReference type="EMBL" id="JBHRTQ010000010">
    <property type="protein sequence ID" value="MFC3174883.1"/>
    <property type="molecule type" value="Genomic_DNA"/>
</dbReference>
<organism evidence="10 11">
    <name type="scientific">Novosphingobium bradum</name>
    <dbReference type="NCBI Taxonomy" id="1737444"/>
    <lineage>
        <taxon>Bacteria</taxon>
        <taxon>Pseudomonadati</taxon>
        <taxon>Pseudomonadota</taxon>
        <taxon>Alphaproteobacteria</taxon>
        <taxon>Sphingomonadales</taxon>
        <taxon>Sphingomonadaceae</taxon>
        <taxon>Novosphingobium</taxon>
    </lineage>
</organism>
<dbReference type="Pfam" id="PF07690">
    <property type="entry name" value="MFS_1"/>
    <property type="match status" value="1"/>
</dbReference>
<feature type="transmembrane region" description="Helical" evidence="8">
    <location>
        <begin position="321"/>
        <end position="342"/>
    </location>
</feature>
<evidence type="ECO:0000256" key="4">
    <source>
        <dbReference type="ARBA" id="ARBA00022475"/>
    </source>
</evidence>
<proteinExistence type="inferred from homology"/>
<feature type="transmembrane region" description="Helical" evidence="8">
    <location>
        <begin position="413"/>
        <end position="437"/>
    </location>
</feature>
<feature type="transmembrane region" description="Helical" evidence="8">
    <location>
        <begin position="190"/>
        <end position="208"/>
    </location>
</feature>
<dbReference type="CDD" id="cd17503">
    <property type="entry name" value="MFS_LmrB_MDR_like"/>
    <property type="match status" value="1"/>
</dbReference>
<comment type="caution">
    <text evidence="10">The sequence shown here is derived from an EMBL/GenBank/DDBJ whole genome shotgun (WGS) entry which is preliminary data.</text>
</comment>
<sequence length="556" mass="59838">MNPIGMTPGQVPAKSEARQLLAGPVPTTGGTGRFARPGSLFGPAETEWDDNLPVPPSRRPACGILVAFANVMVVLDMTIANVSLPHIAGDMGATLDQGTWVITSYAVAEAICVPLTGWLTQRFGTVRMFMIAMTGFGLFSLLCGLSVTLPMLVACRIGQGVFGGLIMPLSQSMMSRLYKPELLPAAMARWSLTIGLAPAFGPVVGGFISDQISWHWIFLINVPIAMVAVPLAHAWLRPAETVREKRDIDKWGMALLVLWIGALQIMLDLGRDRDWFADPLILGLGLVALVGFGVFVIWELTEEHPAVDIRIFRHFNFAMSVLSLALGQGAYFAGVVAVPQWLQTTMGYSATSSGLVTAVAAISGMMASQVVLRIMLKVDPRVLASFGAAWLGSTLLLRLAWTPQTDGMTMAWMLFLHGFGMPFIMMPLSSVALSLTSPDEIPSAAGLQSFVRTMASAVATALVLTAWHTAEIKARAPLAGSLHMDNAMADLGRAGLPEPAALSYISNLLDQQTMTLGLLAVTKLTAISMFLSAMVVWTMPRVELTRFKSNRQLMDH</sequence>
<evidence type="ECO:0000256" key="8">
    <source>
        <dbReference type="SAM" id="Phobius"/>
    </source>
</evidence>
<feature type="transmembrane region" description="Helical" evidence="8">
    <location>
        <begin position="354"/>
        <end position="375"/>
    </location>
</feature>
<feature type="transmembrane region" description="Helical" evidence="8">
    <location>
        <begin position="449"/>
        <end position="470"/>
    </location>
</feature>
<gene>
    <name evidence="10" type="ORF">ACFOD9_11545</name>
</gene>
<dbReference type="Gene3D" id="1.20.1250.20">
    <property type="entry name" value="MFS general substrate transporter like domains"/>
    <property type="match status" value="1"/>
</dbReference>
<feature type="transmembrane region" description="Helical" evidence="8">
    <location>
        <begin position="279"/>
        <end position="300"/>
    </location>
</feature>
<accession>A0ABV7IVA4</accession>
<reference evidence="11" key="1">
    <citation type="journal article" date="2019" name="Int. J. Syst. Evol. Microbiol.">
        <title>The Global Catalogue of Microorganisms (GCM) 10K type strain sequencing project: providing services to taxonomists for standard genome sequencing and annotation.</title>
        <authorList>
            <consortium name="The Broad Institute Genomics Platform"/>
            <consortium name="The Broad Institute Genome Sequencing Center for Infectious Disease"/>
            <person name="Wu L."/>
            <person name="Ma J."/>
        </authorList>
    </citation>
    <scope>NUCLEOTIDE SEQUENCE [LARGE SCALE GENOMIC DNA]</scope>
    <source>
        <strain evidence="11">KCTC 42984</strain>
    </source>
</reference>
<feature type="transmembrane region" description="Helical" evidence="8">
    <location>
        <begin position="382"/>
        <end position="401"/>
    </location>
</feature>
<feature type="transmembrane region" description="Helical" evidence="8">
    <location>
        <begin position="214"/>
        <end position="236"/>
    </location>
</feature>
<keyword evidence="11" id="KW-1185">Reference proteome</keyword>
<evidence type="ECO:0000259" key="9">
    <source>
        <dbReference type="PROSITE" id="PS50850"/>
    </source>
</evidence>
<dbReference type="InterPro" id="IPR020846">
    <property type="entry name" value="MFS_dom"/>
</dbReference>
<evidence type="ECO:0000256" key="7">
    <source>
        <dbReference type="ARBA" id="ARBA00023136"/>
    </source>
</evidence>
<feature type="transmembrane region" description="Helical" evidence="8">
    <location>
        <begin position="61"/>
        <end position="80"/>
    </location>
</feature>
<evidence type="ECO:0000256" key="1">
    <source>
        <dbReference type="ARBA" id="ARBA00004651"/>
    </source>
</evidence>
<evidence type="ECO:0000313" key="10">
    <source>
        <dbReference type="EMBL" id="MFC3174883.1"/>
    </source>
</evidence>
<comment type="subcellular location">
    <subcellularLocation>
        <location evidence="1">Cell membrane</location>
        <topology evidence="1">Multi-pass membrane protein</topology>
    </subcellularLocation>
</comment>
<evidence type="ECO:0000313" key="11">
    <source>
        <dbReference type="Proteomes" id="UP001595604"/>
    </source>
</evidence>
<feature type="transmembrane region" description="Helical" evidence="8">
    <location>
        <begin position="100"/>
        <end position="119"/>
    </location>
</feature>
<keyword evidence="5 8" id="KW-0812">Transmembrane</keyword>
<dbReference type="InterPro" id="IPR036259">
    <property type="entry name" value="MFS_trans_sf"/>
</dbReference>
<evidence type="ECO:0000256" key="5">
    <source>
        <dbReference type="ARBA" id="ARBA00022692"/>
    </source>
</evidence>
<feature type="transmembrane region" description="Helical" evidence="8">
    <location>
        <begin position="516"/>
        <end position="539"/>
    </location>
</feature>
<dbReference type="RefSeq" id="WP_379510264.1">
    <property type="nucleotide sequence ID" value="NZ_JBHRTQ010000010.1"/>
</dbReference>
<keyword evidence="4" id="KW-1003">Cell membrane</keyword>
<comment type="similarity">
    <text evidence="2">Belongs to the major facilitator superfamily. EmrB family.</text>
</comment>